<evidence type="ECO:0000313" key="2">
    <source>
        <dbReference type="EMBL" id="CAE0310614.1"/>
    </source>
</evidence>
<evidence type="ECO:0000256" key="1">
    <source>
        <dbReference type="SAM" id="MobiDB-lite"/>
    </source>
</evidence>
<dbReference type="EMBL" id="HBIE01017905">
    <property type="protein sequence ID" value="CAE0310614.1"/>
    <property type="molecule type" value="Transcribed_RNA"/>
</dbReference>
<organism evidence="2">
    <name type="scientific">Favella ehrenbergii</name>
    <dbReference type="NCBI Taxonomy" id="182087"/>
    <lineage>
        <taxon>Eukaryota</taxon>
        <taxon>Sar</taxon>
        <taxon>Alveolata</taxon>
        <taxon>Ciliophora</taxon>
        <taxon>Intramacronucleata</taxon>
        <taxon>Spirotrichea</taxon>
        <taxon>Choreotrichia</taxon>
        <taxon>Tintinnida</taxon>
        <taxon>Xystonellidae</taxon>
        <taxon>Favella</taxon>
    </lineage>
</organism>
<reference evidence="2" key="1">
    <citation type="submission" date="2021-01" db="EMBL/GenBank/DDBJ databases">
        <authorList>
            <person name="Corre E."/>
            <person name="Pelletier E."/>
            <person name="Niang G."/>
            <person name="Scheremetjew M."/>
            <person name="Finn R."/>
            <person name="Kale V."/>
            <person name="Holt S."/>
            <person name="Cochrane G."/>
            <person name="Meng A."/>
            <person name="Brown T."/>
            <person name="Cohen L."/>
        </authorList>
    </citation>
    <scope>NUCLEOTIDE SEQUENCE</scope>
    <source>
        <strain evidence="2">Fehren 1</strain>
    </source>
</reference>
<sequence>MKQLAYYVFVIVALEVMKMEQIGRARKHFRKIAERHWREEAMVIAKQRLEEQEAARKLAKEARRSSKHASKEKREEIELQGFSMDAPAATPDSAPKKERKHREAGGEAKRSKKKNK</sequence>
<gene>
    <name evidence="2" type="ORF">FEHR0123_LOCUS5531</name>
</gene>
<proteinExistence type="predicted"/>
<feature type="compositionally biased region" description="Basic and acidic residues" evidence="1">
    <location>
        <begin position="53"/>
        <end position="64"/>
    </location>
</feature>
<feature type="region of interest" description="Disordered" evidence="1">
    <location>
        <begin position="53"/>
        <end position="116"/>
    </location>
</feature>
<protein>
    <submittedName>
        <fullName evidence="2">Uncharacterized protein</fullName>
    </submittedName>
</protein>
<dbReference type="AlphaFoldDB" id="A0A7S3MKS3"/>
<accession>A0A7S3MKS3</accession>
<name>A0A7S3MKS3_9SPIT</name>